<keyword evidence="2" id="KW-1185">Reference proteome</keyword>
<gene>
    <name evidence="1" type="ORF">HG263_15540</name>
</gene>
<protein>
    <recommendedName>
        <fullName evidence="3">PD(D/E)XK endonuclease domain-containing protein</fullName>
    </recommendedName>
</protein>
<dbReference type="EMBL" id="JABBPG010000007">
    <property type="protein sequence ID" value="NOU51945.1"/>
    <property type="molecule type" value="Genomic_DNA"/>
</dbReference>
<dbReference type="Proteomes" id="UP000586305">
    <property type="component" value="Unassembled WGS sequence"/>
</dbReference>
<evidence type="ECO:0000313" key="1">
    <source>
        <dbReference type="EMBL" id="NOU51945.1"/>
    </source>
</evidence>
<evidence type="ECO:0000313" key="2">
    <source>
        <dbReference type="Proteomes" id="UP000586305"/>
    </source>
</evidence>
<organism evidence="1 2">
    <name type="scientific">Pseudoalteromonas caenipelagi</name>
    <dbReference type="NCBI Taxonomy" id="2726988"/>
    <lineage>
        <taxon>Bacteria</taxon>
        <taxon>Pseudomonadati</taxon>
        <taxon>Pseudomonadota</taxon>
        <taxon>Gammaproteobacteria</taxon>
        <taxon>Alteromonadales</taxon>
        <taxon>Pseudoalteromonadaceae</taxon>
        <taxon>Pseudoalteromonas</taxon>
    </lineage>
</organism>
<name>A0A849VFJ0_9GAMM</name>
<evidence type="ECO:0008006" key="3">
    <source>
        <dbReference type="Google" id="ProtNLM"/>
    </source>
</evidence>
<accession>A0A849VFJ0</accession>
<dbReference type="AlphaFoldDB" id="A0A849VFJ0"/>
<sequence length="165" mass="18636">MERHTEHSSFREKLIEHLFVGELLKIAWKNGACDLEVAKPEVDNSGYDVILESNRLVRHVQLKASYKGGKTSRQKVHVKLADKPSGCVIWIYFDENTLELGPFYYFGGKAGEPLPALDGVKIAKHTKGDSDGLKAERPNIRELNKGQFHRIDTIANVYEVLFGEI</sequence>
<comment type="caution">
    <text evidence="1">The sequence shown here is derived from an EMBL/GenBank/DDBJ whole genome shotgun (WGS) entry which is preliminary data.</text>
</comment>
<proteinExistence type="predicted"/>
<reference evidence="1 2" key="1">
    <citation type="submission" date="2020-04" db="EMBL/GenBank/DDBJ databases">
        <title>Pseudoalteromonas caenipelagi sp. nov., isolated from a tidal flat.</title>
        <authorList>
            <person name="Park S."/>
            <person name="Yoon J.-H."/>
        </authorList>
    </citation>
    <scope>NUCLEOTIDE SEQUENCE [LARGE SCALE GENOMIC DNA]</scope>
    <source>
        <strain evidence="1 2">JBTF-M23</strain>
    </source>
</reference>